<evidence type="ECO:0000256" key="6">
    <source>
        <dbReference type="ARBA" id="ARBA00022490"/>
    </source>
</evidence>
<dbReference type="InterPro" id="IPR006361">
    <property type="entry name" value="Uroporphyrinogen_deCO2ase_HemE"/>
</dbReference>
<dbReference type="EMBL" id="DSOK01000407">
    <property type="protein sequence ID" value="HEN16740.1"/>
    <property type="molecule type" value="Genomic_DNA"/>
</dbReference>
<evidence type="ECO:0000256" key="4">
    <source>
        <dbReference type="ARBA" id="ARBA00011738"/>
    </source>
</evidence>
<sequence>MLSPALQNARLLKACRREPVDCTPVWIMRQAGRYLPEYMAVRSRVTFIELCKRPDLAAQVTLDAQRILGVDAAILFADLLPMLEPMGIDLEYQKGEGPVIHNPIQSADQVDRLRELEDVSSLQFVFDAVKLIRRDLPADIPLLGFAGAPFTLASYAIEGGGSRNYVRTKSLMYCDEGAWKTLMDRLARSLVRYINAQISAGCQAVQLFDSWAGCLSPADYRRYVLPYTKQVIAGVAPGTPVINFLTGNPALLPLLREAGGDVIGLDWRVSLADAWQIVGYDVGVQGNLDPVTLFADLDTIRRRTHEILTDAAGRPGHIFNLGHGVLPEMNPDHVKALVQMVHELSAR</sequence>
<dbReference type="UniPathway" id="UPA00251">
    <property type="reaction ID" value="UER00321"/>
</dbReference>
<evidence type="ECO:0000256" key="1">
    <source>
        <dbReference type="ARBA" id="ARBA00004514"/>
    </source>
</evidence>
<reference evidence="15" key="1">
    <citation type="journal article" date="2020" name="mSystems">
        <title>Genome- and Community-Level Interaction Insights into Carbon Utilization and Element Cycling Functions of Hydrothermarchaeota in Hydrothermal Sediment.</title>
        <authorList>
            <person name="Zhou Z."/>
            <person name="Liu Y."/>
            <person name="Xu W."/>
            <person name="Pan J."/>
            <person name="Luo Z.H."/>
            <person name="Li M."/>
        </authorList>
    </citation>
    <scope>NUCLEOTIDE SEQUENCE [LARGE SCALE GENOMIC DNA]</scope>
    <source>
        <strain evidence="15">SpSt-339</strain>
    </source>
</reference>
<dbReference type="PROSITE" id="PS00906">
    <property type="entry name" value="UROD_1"/>
    <property type="match status" value="1"/>
</dbReference>
<dbReference type="Gene3D" id="3.20.20.210">
    <property type="match status" value="1"/>
</dbReference>
<evidence type="ECO:0000256" key="3">
    <source>
        <dbReference type="ARBA" id="ARBA00009935"/>
    </source>
</evidence>
<accession>A0A7C2K1H7</accession>
<comment type="function">
    <text evidence="10">Catalyzes the decarboxylation of four acetate groups of uroporphyrinogen-III to yield coproporphyrinogen-III.</text>
</comment>
<feature type="binding site" evidence="10">
    <location>
        <position position="155"/>
    </location>
    <ligand>
        <name>substrate</name>
    </ligand>
</feature>
<dbReference type="EC" id="4.1.1.37" evidence="5 10"/>
<evidence type="ECO:0000256" key="2">
    <source>
        <dbReference type="ARBA" id="ARBA00004804"/>
    </source>
</evidence>
<dbReference type="CDD" id="cd00717">
    <property type="entry name" value="URO-D"/>
    <property type="match status" value="1"/>
</dbReference>
<dbReference type="InterPro" id="IPR000257">
    <property type="entry name" value="Uroporphyrinogen_deCOase"/>
</dbReference>
<dbReference type="GO" id="GO:0006782">
    <property type="term" value="P:protoporphyrinogen IX biosynthetic process"/>
    <property type="evidence" value="ECO:0007669"/>
    <property type="project" value="UniProtKB-UniRule"/>
</dbReference>
<keyword evidence="7 10" id="KW-0210">Decarboxylase</keyword>
<dbReference type="SUPFAM" id="SSF51726">
    <property type="entry name" value="UROD/MetE-like"/>
    <property type="match status" value="1"/>
</dbReference>
<dbReference type="NCBIfam" id="TIGR01464">
    <property type="entry name" value="hemE"/>
    <property type="match status" value="1"/>
</dbReference>
<feature type="binding site" evidence="10">
    <location>
        <position position="210"/>
    </location>
    <ligand>
        <name>substrate</name>
    </ligand>
</feature>
<evidence type="ECO:0000256" key="7">
    <source>
        <dbReference type="ARBA" id="ARBA00022793"/>
    </source>
</evidence>
<dbReference type="Pfam" id="PF01208">
    <property type="entry name" value="URO-D"/>
    <property type="match status" value="1"/>
</dbReference>
<feature type="binding site" evidence="10">
    <location>
        <begin position="29"/>
        <end position="33"/>
    </location>
    <ligand>
        <name>substrate</name>
    </ligand>
</feature>
<feature type="domain" description="Uroporphyrinogen decarboxylase (URO-D)" evidence="14">
    <location>
        <begin position="143"/>
        <end position="159"/>
    </location>
</feature>
<comment type="subcellular location">
    <subcellularLocation>
        <location evidence="1">Cytoplasm</location>
        <location evidence="1">Cytosol</location>
    </subcellularLocation>
</comment>
<name>A0A7C2K1H7_9PLAN</name>
<proteinExistence type="inferred from homology"/>
<dbReference type="InterPro" id="IPR038071">
    <property type="entry name" value="UROD/MetE-like_sf"/>
</dbReference>
<comment type="subunit">
    <text evidence="4 10">Homodimer.</text>
</comment>
<evidence type="ECO:0000256" key="8">
    <source>
        <dbReference type="ARBA" id="ARBA00023239"/>
    </source>
</evidence>
<keyword evidence="9 10" id="KW-0627">Porphyrin biosynthesis</keyword>
<evidence type="ECO:0000256" key="5">
    <source>
        <dbReference type="ARBA" id="ARBA00012288"/>
    </source>
</evidence>
<evidence type="ECO:0000256" key="11">
    <source>
        <dbReference type="RuleBase" id="RU000554"/>
    </source>
</evidence>
<comment type="caution">
    <text evidence="15">The sequence shown here is derived from an EMBL/GenBank/DDBJ whole genome shotgun (WGS) entry which is preliminary data.</text>
</comment>
<evidence type="ECO:0000259" key="13">
    <source>
        <dbReference type="PROSITE" id="PS00906"/>
    </source>
</evidence>
<dbReference type="GO" id="GO:0005829">
    <property type="term" value="C:cytosol"/>
    <property type="evidence" value="ECO:0007669"/>
    <property type="project" value="UniProtKB-SubCell"/>
</dbReference>
<organism evidence="15">
    <name type="scientific">Schlesneria paludicola</name>
    <dbReference type="NCBI Taxonomy" id="360056"/>
    <lineage>
        <taxon>Bacteria</taxon>
        <taxon>Pseudomonadati</taxon>
        <taxon>Planctomycetota</taxon>
        <taxon>Planctomycetia</taxon>
        <taxon>Planctomycetales</taxon>
        <taxon>Planctomycetaceae</taxon>
        <taxon>Schlesneria</taxon>
    </lineage>
</organism>
<dbReference type="GO" id="GO:0004853">
    <property type="term" value="F:uroporphyrinogen decarboxylase activity"/>
    <property type="evidence" value="ECO:0007669"/>
    <property type="project" value="UniProtKB-UniRule"/>
</dbReference>
<feature type="site" description="Transition state stabilizer" evidence="10">
    <location>
        <position position="78"/>
    </location>
</feature>
<dbReference type="HAMAP" id="MF_00218">
    <property type="entry name" value="URO_D"/>
    <property type="match status" value="1"/>
</dbReference>
<feature type="domain" description="Uroporphyrinogen decarboxylase (URO-D)" evidence="13">
    <location>
        <begin position="24"/>
        <end position="33"/>
    </location>
</feature>
<comment type="caution">
    <text evidence="10">Lacks conserved residue(s) required for the propagation of feature annotation.</text>
</comment>
<evidence type="ECO:0000259" key="14">
    <source>
        <dbReference type="PROSITE" id="PS00907"/>
    </source>
</evidence>
<protein>
    <recommendedName>
        <fullName evidence="5 10">Uroporphyrinogen decarboxylase</fullName>
        <shortName evidence="10">UPD</shortName>
        <shortName evidence="10">URO-D</shortName>
        <ecNumber evidence="5 10">4.1.1.37</ecNumber>
    </recommendedName>
</protein>
<comment type="pathway">
    <text evidence="2 10 11">Porphyrin-containing compound metabolism; protoporphyrin-IX biosynthesis; coproporphyrinogen-III from 5-aminolevulinate: step 4/4.</text>
</comment>
<dbReference type="AlphaFoldDB" id="A0A7C2K1H7"/>
<evidence type="ECO:0000256" key="12">
    <source>
        <dbReference type="RuleBase" id="RU004169"/>
    </source>
</evidence>
<dbReference type="FunFam" id="3.20.20.210:FF:000008">
    <property type="entry name" value="Uroporphyrinogen decarboxylase"/>
    <property type="match status" value="1"/>
</dbReference>
<feature type="binding site" evidence="10">
    <location>
        <position position="78"/>
    </location>
    <ligand>
        <name>substrate</name>
    </ligand>
</feature>
<evidence type="ECO:0000256" key="10">
    <source>
        <dbReference type="HAMAP-Rule" id="MF_00218"/>
    </source>
</evidence>
<keyword evidence="8 10" id="KW-0456">Lyase</keyword>
<feature type="binding site" evidence="10">
    <location>
        <position position="323"/>
    </location>
    <ligand>
        <name>substrate</name>
    </ligand>
</feature>
<comment type="similarity">
    <text evidence="3 10 12">Belongs to the uroporphyrinogen decarboxylase family.</text>
</comment>
<dbReference type="PANTHER" id="PTHR21091">
    <property type="entry name" value="METHYLTETRAHYDROFOLATE:HOMOCYSTEINE METHYLTRANSFERASE RELATED"/>
    <property type="match status" value="1"/>
</dbReference>
<comment type="catalytic activity">
    <reaction evidence="10 11">
        <text>uroporphyrinogen III + 4 H(+) = coproporphyrinogen III + 4 CO2</text>
        <dbReference type="Rhea" id="RHEA:19865"/>
        <dbReference type="ChEBI" id="CHEBI:15378"/>
        <dbReference type="ChEBI" id="CHEBI:16526"/>
        <dbReference type="ChEBI" id="CHEBI:57308"/>
        <dbReference type="ChEBI" id="CHEBI:57309"/>
        <dbReference type="EC" id="4.1.1.37"/>
    </reaction>
</comment>
<dbReference type="PANTHER" id="PTHR21091:SF169">
    <property type="entry name" value="UROPORPHYRINOGEN DECARBOXYLASE"/>
    <property type="match status" value="1"/>
</dbReference>
<evidence type="ECO:0000313" key="15">
    <source>
        <dbReference type="EMBL" id="HEN16740.1"/>
    </source>
</evidence>
<keyword evidence="6 10" id="KW-0963">Cytoplasm</keyword>
<evidence type="ECO:0000256" key="9">
    <source>
        <dbReference type="ARBA" id="ARBA00023244"/>
    </source>
</evidence>
<gene>
    <name evidence="10 15" type="primary">hemE</name>
    <name evidence="15" type="ORF">ENQ76_14865</name>
</gene>
<dbReference type="PROSITE" id="PS00907">
    <property type="entry name" value="UROD_2"/>
    <property type="match status" value="1"/>
</dbReference>